<proteinExistence type="predicted"/>
<feature type="region of interest" description="Disordered" evidence="1">
    <location>
        <begin position="402"/>
        <end position="422"/>
    </location>
</feature>
<name>A0A6I4P1K9_9MICO</name>
<dbReference type="EMBL" id="WSTA01000119">
    <property type="protein sequence ID" value="MWC00272.1"/>
    <property type="molecule type" value="Genomic_DNA"/>
</dbReference>
<feature type="compositionally biased region" description="Pro residues" evidence="1">
    <location>
        <begin position="10"/>
        <end position="19"/>
    </location>
</feature>
<protein>
    <submittedName>
        <fullName evidence="2">DUF349 domain-containing protein</fullName>
    </submittedName>
</protein>
<evidence type="ECO:0000313" key="3">
    <source>
        <dbReference type="Proteomes" id="UP000438182"/>
    </source>
</evidence>
<keyword evidence="3" id="KW-1185">Reference proteome</keyword>
<dbReference type="Pfam" id="PF03993">
    <property type="entry name" value="DUF349"/>
    <property type="match status" value="3"/>
</dbReference>
<accession>A0A6I4P1K9</accession>
<organism evidence="2 3">
    <name type="scientific">Agromyces seonyuensis</name>
    <dbReference type="NCBI Taxonomy" id="2662446"/>
    <lineage>
        <taxon>Bacteria</taxon>
        <taxon>Bacillati</taxon>
        <taxon>Actinomycetota</taxon>
        <taxon>Actinomycetes</taxon>
        <taxon>Micrococcales</taxon>
        <taxon>Microbacteriaceae</taxon>
        <taxon>Agromyces</taxon>
    </lineage>
</organism>
<dbReference type="AlphaFoldDB" id="A0A6I4P1K9"/>
<feature type="region of interest" description="Disordered" evidence="1">
    <location>
        <begin position="1"/>
        <end position="30"/>
    </location>
</feature>
<reference evidence="2 3" key="1">
    <citation type="submission" date="2019-12" db="EMBL/GenBank/DDBJ databases">
        <authorList>
            <person name="Kim Y.S."/>
        </authorList>
    </citation>
    <scope>NUCLEOTIDE SEQUENCE [LARGE SCALE GENOMIC DNA]</scope>
    <source>
        <strain evidence="2 3">MMS17-SY077</strain>
    </source>
</reference>
<dbReference type="InterPro" id="IPR007139">
    <property type="entry name" value="DUF349"/>
</dbReference>
<feature type="compositionally biased region" description="Low complexity" evidence="1">
    <location>
        <begin position="20"/>
        <end position="30"/>
    </location>
</feature>
<sequence length="466" mass="51811">MRASPTARPTAPPPCPSPSPVSRSSNAAPRAVEDCNRLYRTCPDRRIRGVPFQGEAVTDSAQQSWGRVDEEGNVYVRTGDGERVVGQYPDGTPEEALAYFERKFADLAGQVGLLEQRARRGAPAADIAKAVSTLSTAVVDAHAVGDLDSLTKRLEALSGTVGELTEQQQAENKAALQSAVAERTAIVVAAEELAAQDPAKTQWKQTSQRLDELFAAWQRHQQDGPRLPKGEANDLWKRFRTARTTIETRRRAFFAELDSAHRDVRSRKQALIERAEALAPRGADAVPEYRRLLDEWKLAGRAGKKLDDQLWAKFKAAGDVLYQAKAEVDAVTDEEYRENLELKLAILTDAEPILTDRDPKHARKALGAIQDRWDAVGRVPRDQVRNVEDRIRKIETHVRSLEDEQWQNEDPEKKARSEGMLGQLHDAIEKLESELADAERSGDKRAIKDASEALEARRAWLKAIGG</sequence>
<dbReference type="Proteomes" id="UP000438182">
    <property type="component" value="Unassembled WGS sequence"/>
</dbReference>
<evidence type="ECO:0000256" key="1">
    <source>
        <dbReference type="SAM" id="MobiDB-lite"/>
    </source>
</evidence>
<comment type="caution">
    <text evidence="2">The sequence shown here is derived from an EMBL/GenBank/DDBJ whole genome shotgun (WGS) entry which is preliminary data.</text>
</comment>
<evidence type="ECO:0000313" key="2">
    <source>
        <dbReference type="EMBL" id="MWC00272.1"/>
    </source>
</evidence>
<gene>
    <name evidence="2" type="ORF">GB864_17160</name>
</gene>